<accession>A0A1Q9F2B7</accession>
<evidence type="ECO:0000259" key="2">
    <source>
        <dbReference type="PROSITE" id="PS50994"/>
    </source>
</evidence>
<dbReference type="GO" id="GO:0015074">
    <property type="term" value="P:DNA integration"/>
    <property type="evidence" value="ECO:0007669"/>
    <property type="project" value="InterPro"/>
</dbReference>
<sequence length="1330" mass="147404">MAIQQAPFFEELPDASLYGLCDADPISNGWDALKGLRHLNRRTRRRLWTSKNWVLHLFSGKQPNEEIVFLERQGFAVLELDLERGKTHDLYDPLTWRAIEWAARMGKISSIVGGPPQNTFMLRRCMSPGPEALRSNEYPYGGWQGQSERDQALVNRHTGLFARMIYLHALSTAGKCVYPAEPSEVKEVGFMLEQPRDPRGYLYYSNPMVNDAVSFWRTGLWVRYAEEAGLTTYSFDMSSLGKALARQTTVGTNLPLRHLHGLRGRMQPDALPPVKAPPSVWSKEFSECISIAIREQRITPTMLKMSAEQWKEHVKRGHLPFRCCVEYDAGELDADLPPEEEAFDYEDPCPEVGAEGEGCRDEEEDLHPVEDDDDAIPTGRLSPEEDMDLTGPDTVNLIFATALPDNKGATVLEAIQDVVTYCWALNIPILRFHCDRGMEFYAKATRQWIKFHGMRFTTSEGGLHQQNGMVENAVKYVKQRARTLLTGAKVPQRLWPQAINMAATMQRASVLGMETKLAAPFGAKVLVRRREYGGSAEPGKPDDLAPRWLEGRYLGLSETLRRGHIVYLSNEDGEKFVHTVNVRVGLVEPPPPEPELEADLPGPPSRRLREKARGSGDVVSVSKALTAVGTEDLKAKASQLLEDWSQEEAEKLMVHVALSLGPSEKVFGVFRHGGRVGLTKATYDSSWAAELFVRALKERCPEAEFSAIYLSVNASRDVHIDSNNLSGLPNYVYPVVKPKSGGDLWIELRDGDIVRGKISEMVDRNGHPRYGCVQPLVSGRVITFDPHRRHAVLQWKGLRIVVIGYTPGVPQNLAGPEREVLSRLGFPVPLEVEVPTPVAALRALSVPRMKTFVTVESEDHPGNKVGIIASDGMELYDCSGDSRIIPDVSCSSEDIEVDEIDQWDMFLPLEDGEPQVVPKVMIASCDGIPTVAKTEVTFTKNIEELLDSLEGPLTIVHTVDPAEASQCFSRWEQAAKKEIKSFDAAAKKVSFKDRQIAMDLREGRAKLVPMKIVYTVKPPSEEAVANGEKYRRKVRIVACGNMVADNGEETYAGAAPAEVVRSSLSVSSLNGWDAAVLDVTAAFLQTPLNEVQCKTRILGQPPRALVRAKLCDEDELWEFTHAVYGLRESPRWWGEYRDTKLAQLSIVVGDKRIRLLQCRVEGSWWKLVDGATLVGLIVVYVDDLLICSTPSIITAVSEAVKALWETSSLSWASDAGIRFLGIEIAKVEGGFMLNQGTAAGGRSALAITENQVLVALMVLSLSVGQAEAADGVIYEPMVVDYGMLGGILKFQGHPSTTFSGGVRKYDYAVIYATCMFAEGFCKALPSLFDL</sequence>
<feature type="region of interest" description="Disordered" evidence="1">
    <location>
        <begin position="351"/>
        <end position="387"/>
    </location>
</feature>
<dbReference type="InterPro" id="IPR001584">
    <property type="entry name" value="Integrase_cat-core"/>
</dbReference>
<keyword evidence="4" id="KW-1185">Reference proteome</keyword>
<comment type="caution">
    <text evidence="3">The sequence shown here is derived from an EMBL/GenBank/DDBJ whole genome shotgun (WGS) entry which is preliminary data.</text>
</comment>
<dbReference type="PROSITE" id="PS50994">
    <property type="entry name" value="INTEGRASE"/>
    <property type="match status" value="1"/>
</dbReference>
<dbReference type="OrthoDB" id="413361at2759"/>
<dbReference type="GO" id="GO:0003676">
    <property type="term" value="F:nucleic acid binding"/>
    <property type="evidence" value="ECO:0007669"/>
    <property type="project" value="InterPro"/>
</dbReference>
<dbReference type="Gene3D" id="3.30.420.10">
    <property type="entry name" value="Ribonuclease H-like superfamily/Ribonuclease H"/>
    <property type="match status" value="1"/>
</dbReference>
<feature type="compositionally biased region" description="Acidic residues" evidence="1">
    <location>
        <begin position="360"/>
        <end position="375"/>
    </location>
</feature>
<evidence type="ECO:0000313" key="3">
    <source>
        <dbReference type="EMBL" id="OLQ13752.1"/>
    </source>
</evidence>
<proteinExistence type="predicted"/>
<reference evidence="3 4" key="1">
    <citation type="submission" date="2016-02" db="EMBL/GenBank/DDBJ databases">
        <title>Genome analysis of coral dinoflagellate symbionts highlights evolutionary adaptations to a symbiotic lifestyle.</title>
        <authorList>
            <person name="Aranda M."/>
            <person name="Li Y."/>
            <person name="Liew Y.J."/>
            <person name="Baumgarten S."/>
            <person name="Simakov O."/>
            <person name="Wilson M."/>
            <person name="Piel J."/>
            <person name="Ashoor H."/>
            <person name="Bougouffa S."/>
            <person name="Bajic V.B."/>
            <person name="Ryu T."/>
            <person name="Ravasi T."/>
            <person name="Bayer T."/>
            <person name="Micklem G."/>
            <person name="Kim H."/>
            <person name="Bhak J."/>
            <person name="Lajeunesse T.C."/>
            <person name="Voolstra C.R."/>
        </authorList>
    </citation>
    <scope>NUCLEOTIDE SEQUENCE [LARGE SCALE GENOMIC DNA]</scope>
    <source>
        <strain evidence="3 4">CCMP2467</strain>
    </source>
</reference>
<organism evidence="3 4">
    <name type="scientific">Symbiodinium microadriaticum</name>
    <name type="common">Dinoflagellate</name>
    <name type="synonym">Zooxanthella microadriatica</name>
    <dbReference type="NCBI Taxonomy" id="2951"/>
    <lineage>
        <taxon>Eukaryota</taxon>
        <taxon>Sar</taxon>
        <taxon>Alveolata</taxon>
        <taxon>Dinophyceae</taxon>
        <taxon>Suessiales</taxon>
        <taxon>Symbiodiniaceae</taxon>
        <taxon>Symbiodinium</taxon>
    </lineage>
</organism>
<dbReference type="Proteomes" id="UP000186817">
    <property type="component" value="Unassembled WGS sequence"/>
</dbReference>
<evidence type="ECO:0000256" key="1">
    <source>
        <dbReference type="SAM" id="MobiDB-lite"/>
    </source>
</evidence>
<evidence type="ECO:0000313" key="4">
    <source>
        <dbReference type="Proteomes" id="UP000186817"/>
    </source>
</evidence>
<feature type="domain" description="Integrase catalytic" evidence="2">
    <location>
        <begin position="360"/>
        <end position="528"/>
    </location>
</feature>
<protein>
    <submittedName>
        <fullName evidence="3">Putative transposon protein</fullName>
    </submittedName>
</protein>
<dbReference type="InterPro" id="IPR043502">
    <property type="entry name" value="DNA/RNA_pol_sf"/>
</dbReference>
<dbReference type="SUPFAM" id="SSF53098">
    <property type="entry name" value="Ribonuclease H-like"/>
    <property type="match status" value="1"/>
</dbReference>
<name>A0A1Q9F2B7_SYMMI</name>
<dbReference type="Pfam" id="PF07727">
    <property type="entry name" value="RVT_2"/>
    <property type="match status" value="1"/>
</dbReference>
<dbReference type="SUPFAM" id="SSF56672">
    <property type="entry name" value="DNA/RNA polymerases"/>
    <property type="match status" value="1"/>
</dbReference>
<gene>
    <name evidence="3" type="primary">TY5A</name>
    <name evidence="3" type="ORF">AK812_SmicGene2197</name>
</gene>
<dbReference type="InterPro" id="IPR036397">
    <property type="entry name" value="RNaseH_sf"/>
</dbReference>
<dbReference type="InterPro" id="IPR012337">
    <property type="entry name" value="RNaseH-like_sf"/>
</dbReference>
<dbReference type="InterPro" id="IPR013103">
    <property type="entry name" value="RVT_2"/>
</dbReference>
<feature type="region of interest" description="Disordered" evidence="1">
    <location>
        <begin position="588"/>
        <end position="613"/>
    </location>
</feature>
<dbReference type="EMBL" id="LSRX01000024">
    <property type="protein sequence ID" value="OLQ13752.1"/>
    <property type="molecule type" value="Genomic_DNA"/>
</dbReference>